<evidence type="ECO:0000313" key="8">
    <source>
        <dbReference type="EMBL" id="ERF73137.1"/>
    </source>
</evidence>
<feature type="transmembrane region" description="Helical" evidence="7">
    <location>
        <begin position="342"/>
        <end position="364"/>
    </location>
</feature>
<feature type="transmembrane region" description="Helical" evidence="7">
    <location>
        <begin position="370"/>
        <end position="396"/>
    </location>
</feature>
<dbReference type="eggNOG" id="KOG1347">
    <property type="taxonomic scope" value="Eukaryota"/>
</dbReference>
<evidence type="ECO:0000256" key="2">
    <source>
        <dbReference type="ARBA" id="ARBA00010199"/>
    </source>
</evidence>
<accession>U1G6Y0</accession>
<feature type="transmembrane region" description="Helical" evidence="7">
    <location>
        <begin position="565"/>
        <end position="588"/>
    </location>
</feature>
<feature type="transmembrane region" description="Helical" evidence="7">
    <location>
        <begin position="310"/>
        <end position="330"/>
    </location>
</feature>
<comment type="subcellular location">
    <subcellularLocation>
        <location evidence="1">Membrane</location>
        <topology evidence="1">Multi-pass membrane protein</topology>
    </subcellularLocation>
</comment>
<name>U1G6Y0_ENDPU</name>
<comment type="similarity">
    <text evidence="2">Belongs to the multi antimicrobial extrusion (MATE) (TC 2.A.66.1) family.</text>
</comment>
<dbReference type="GO" id="GO:0042910">
    <property type="term" value="F:xenobiotic transmembrane transporter activity"/>
    <property type="evidence" value="ECO:0007669"/>
    <property type="project" value="InterPro"/>
</dbReference>
<dbReference type="Proteomes" id="UP000019373">
    <property type="component" value="Unassembled WGS sequence"/>
</dbReference>
<feature type="region of interest" description="Disordered" evidence="6">
    <location>
        <begin position="1"/>
        <end position="48"/>
    </location>
</feature>
<dbReference type="GeneID" id="19243988"/>
<feature type="transmembrane region" description="Helical" evidence="7">
    <location>
        <begin position="417"/>
        <end position="445"/>
    </location>
</feature>
<dbReference type="EMBL" id="KE720974">
    <property type="protein sequence ID" value="ERF73137.1"/>
    <property type="molecule type" value="Genomic_DNA"/>
</dbReference>
<feature type="region of interest" description="Disordered" evidence="6">
    <location>
        <begin position="98"/>
        <end position="123"/>
    </location>
</feature>
<dbReference type="InterPro" id="IPR002528">
    <property type="entry name" value="MATE_fam"/>
</dbReference>
<dbReference type="GO" id="GO:0015297">
    <property type="term" value="F:antiporter activity"/>
    <property type="evidence" value="ECO:0007669"/>
    <property type="project" value="InterPro"/>
</dbReference>
<dbReference type="NCBIfam" id="TIGR00797">
    <property type="entry name" value="matE"/>
    <property type="match status" value="1"/>
</dbReference>
<dbReference type="AlphaFoldDB" id="U1G6Y0"/>
<dbReference type="OMA" id="AAWFELF"/>
<dbReference type="GO" id="GO:1990961">
    <property type="term" value="P:xenobiotic detoxification by transmembrane export across the plasma membrane"/>
    <property type="evidence" value="ECO:0007669"/>
    <property type="project" value="InterPro"/>
</dbReference>
<gene>
    <name evidence="8" type="ORF">EPUS_09155</name>
</gene>
<feature type="compositionally biased region" description="Polar residues" evidence="6">
    <location>
        <begin position="170"/>
        <end position="188"/>
    </location>
</feature>
<evidence type="ECO:0000256" key="6">
    <source>
        <dbReference type="SAM" id="MobiDB-lite"/>
    </source>
</evidence>
<organism evidence="8 9">
    <name type="scientific">Endocarpon pusillum (strain Z07020 / HMAS-L-300199)</name>
    <name type="common">Lichen-forming fungus</name>
    <dbReference type="NCBI Taxonomy" id="1263415"/>
    <lineage>
        <taxon>Eukaryota</taxon>
        <taxon>Fungi</taxon>
        <taxon>Dikarya</taxon>
        <taxon>Ascomycota</taxon>
        <taxon>Pezizomycotina</taxon>
        <taxon>Eurotiomycetes</taxon>
        <taxon>Chaetothyriomycetidae</taxon>
        <taxon>Verrucariales</taxon>
        <taxon>Verrucariaceae</taxon>
        <taxon>Endocarpon</taxon>
    </lineage>
</organism>
<feature type="transmembrane region" description="Helical" evidence="7">
    <location>
        <begin position="492"/>
        <end position="512"/>
    </location>
</feature>
<keyword evidence="9" id="KW-1185">Reference proteome</keyword>
<keyword evidence="5 7" id="KW-0472">Membrane</keyword>
<dbReference type="RefSeq" id="XP_007801218.1">
    <property type="nucleotide sequence ID" value="XM_007803027.1"/>
</dbReference>
<dbReference type="GO" id="GO:0016020">
    <property type="term" value="C:membrane"/>
    <property type="evidence" value="ECO:0007669"/>
    <property type="project" value="UniProtKB-SubCell"/>
</dbReference>
<evidence type="ECO:0008006" key="10">
    <source>
        <dbReference type="Google" id="ProtNLM"/>
    </source>
</evidence>
<feature type="transmembrane region" description="Helical" evidence="7">
    <location>
        <begin position="280"/>
        <end position="304"/>
    </location>
</feature>
<feature type="region of interest" description="Disordered" evidence="6">
    <location>
        <begin position="157"/>
        <end position="188"/>
    </location>
</feature>
<keyword evidence="4 7" id="KW-1133">Transmembrane helix</keyword>
<dbReference type="HOGENOM" id="CLU_012893_1_2_1"/>
<evidence type="ECO:0000256" key="3">
    <source>
        <dbReference type="ARBA" id="ARBA00022692"/>
    </source>
</evidence>
<evidence type="ECO:0000256" key="4">
    <source>
        <dbReference type="ARBA" id="ARBA00022989"/>
    </source>
</evidence>
<protein>
    <recommendedName>
        <fullName evidence="10">MATE efflux family protein</fullName>
    </recommendedName>
</protein>
<feature type="transmembrane region" description="Helical" evidence="7">
    <location>
        <begin position="451"/>
        <end position="472"/>
    </location>
</feature>
<sequence>MPSAQIDKASISQNPPEGAHHNAQTVSRDDRELLDDSESPAARQDPHNIRFCNQLSSIPSTIPATLGYPLPLAEPPLWTEQGPETTSKGERNLLHDQQFDFAGLPRRDSHSSGTSRKRMSVRGSGISIGFGRTRYRDEESTLSPTATYEAFERTALLGSLGPPEGDESTPENTNKRWQNATGPTKNQTDWQREAKVLAKYSRSLILTCMLQYSLPMASIFSVGHIGKIELGAVSLASMTANITGYAVYQGLATSLDTLCAQAYGSGNKVLVGLQMQRMIYFLWVMTIPIGIIWLAGTQILEAIVPEKETAALAGLYLKIVLLGAPGIAVFESGKRFAQAQGLFSATLYVLLVCAPLNVFLNWLFVWQLGWGFVGAPIAVASTANLMPICLFLYIRFVDGMECWGGLSREAFKNWGPMVRLALPGLIMVMAEYLAFEFLTLAASWISTTHLAAQSVLSMLVVLACQLSFPLSISASTRIANLIGATLSNTAQVTARVSLIAACCVGVCNMVILNSLRHRIPWILTNDTDVAELVARVLPLCAAMQLLDALAANCSGILRGLGKQAIGGWVALFSYYAIGLPISLGTGFGLHWDLYGFWAGSAIGLVLVVAIEGWYIHKTSWEKAVESAMKRNTMG</sequence>
<evidence type="ECO:0000256" key="5">
    <source>
        <dbReference type="ARBA" id="ARBA00023136"/>
    </source>
</evidence>
<keyword evidence="3 7" id="KW-0812">Transmembrane</keyword>
<dbReference type="CDD" id="cd13132">
    <property type="entry name" value="MATE_eukaryotic"/>
    <property type="match status" value="1"/>
</dbReference>
<proteinExistence type="inferred from homology"/>
<feature type="transmembrane region" description="Helical" evidence="7">
    <location>
        <begin position="594"/>
        <end position="615"/>
    </location>
</feature>
<evidence type="ECO:0000313" key="9">
    <source>
        <dbReference type="Proteomes" id="UP000019373"/>
    </source>
</evidence>
<dbReference type="PANTHER" id="PTHR11206">
    <property type="entry name" value="MULTIDRUG RESISTANCE PROTEIN"/>
    <property type="match status" value="1"/>
</dbReference>
<dbReference type="InterPro" id="IPR045069">
    <property type="entry name" value="MATE_euk"/>
</dbReference>
<reference evidence="9" key="1">
    <citation type="journal article" date="2014" name="BMC Genomics">
        <title>Genome characteristics reveal the impact of lichenization on lichen-forming fungus Endocarpon pusillum Hedwig (Verrucariales, Ascomycota).</title>
        <authorList>
            <person name="Wang Y.-Y."/>
            <person name="Liu B."/>
            <person name="Zhang X.-Y."/>
            <person name="Zhou Q.-M."/>
            <person name="Zhang T."/>
            <person name="Li H."/>
            <person name="Yu Y.-F."/>
            <person name="Zhang X.-L."/>
            <person name="Hao X.-Y."/>
            <person name="Wang M."/>
            <person name="Wang L."/>
            <person name="Wei J.-C."/>
        </authorList>
    </citation>
    <scope>NUCLEOTIDE SEQUENCE [LARGE SCALE GENOMIC DNA]</scope>
    <source>
        <strain evidence="9">Z07020 / HMAS-L-300199</strain>
    </source>
</reference>
<evidence type="ECO:0000256" key="7">
    <source>
        <dbReference type="SAM" id="Phobius"/>
    </source>
</evidence>
<feature type="transmembrane region" description="Helical" evidence="7">
    <location>
        <begin position="532"/>
        <end position="553"/>
    </location>
</feature>
<dbReference type="Pfam" id="PF01554">
    <property type="entry name" value="MatE"/>
    <property type="match status" value="2"/>
</dbReference>
<evidence type="ECO:0000256" key="1">
    <source>
        <dbReference type="ARBA" id="ARBA00004141"/>
    </source>
</evidence>
<dbReference type="OrthoDB" id="2126698at2759"/>